<keyword evidence="10" id="KW-0808">Transferase</keyword>
<dbReference type="SMART" id="SM00320">
    <property type="entry name" value="WD40"/>
    <property type="match status" value="14"/>
</dbReference>
<feature type="repeat" description="WD" evidence="5">
    <location>
        <begin position="928"/>
        <end position="969"/>
    </location>
</feature>
<dbReference type="PROSITE" id="PS50005">
    <property type="entry name" value="TPR"/>
    <property type="match status" value="1"/>
</dbReference>
<dbReference type="InterPro" id="IPR011009">
    <property type="entry name" value="Kinase-like_dom_sf"/>
</dbReference>
<dbReference type="Gene3D" id="1.10.510.10">
    <property type="entry name" value="Transferase(Phosphotransferase) domain 1"/>
    <property type="match status" value="1"/>
</dbReference>
<dbReference type="PROSITE" id="PS50294">
    <property type="entry name" value="WD_REPEATS_REGION"/>
    <property type="match status" value="9"/>
</dbReference>
<dbReference type="CDD" id="cd14014">
    <property type="entry name" value="STKc_PknB_like"/>
    <property type="match status" value="1"/>
</dbReference>
<reference evidence="10 11" key="1">
    <citation type="journal article" date="2011" name="Stand. Genomic Sci.">
        <title>Non-contiguous finished genome sequence and contextual data of the filamentous soil bacterium Ktedonobacter racemifer type strain (SOSP1-21).</title>
        <authorList>
            <person name="Chang Y.J."/>
            <person name="Land M."/>
            <person name="Hauser L."/>
            <person name="Chertkov O."/>
            <person name="Del Rio T.G."/>
            <person name="Nolan M."/>
            <person name="Copeland A."/>
            <person name="Tice H."/>
            <person name="Cheng J.F."/>
            <person name="Lucas S."/>
            <person name="Han C."/>
            <person name="Goodwin L."/>
            <person name="Pitluck S."/>
            <person name="Ivanova N."/>
            <person name="Ovchinikova G."/>
            <person name="Pati A."/>
            <person name="Chen A."/>
            <person name="Palaniappan K."/>
            <person name="Mavromatis K."/>
            <person name="Liolios K."/>
            <person name="Brettin T."/>
            <person name="Fiebig A."/>
            <person name="Rohde M."/>
            <person name="Abt B."/>
            <person name="Goker M."/>
            <person name="Detter J.C."/>
            <person name="Woyke T."/>
            <person name="Bristow J."/>
            <person name="Eisen J.A."/>
            <person name="Markowitz V."/>
            <person name="Hugenholtz P."/>
            <person name="Kyrpides N.C."/>
            <person name="Klenk H.P."/>
            <person name="Lapidus A."/>
        </authorList>
    </citation>
    <scope>NUCLEOTIDE SEQUENCE [LARGE SCALE GENOMIC DNA]</scope>
    <source>
        <strain evidence="11">DSM 44963</strain>
    </source>
</reference>
<evidence type="ECO:0000256" key="5">
    <source>
        <dbReference type="PROSITE-ProRule" id="PRU00221"/>
    </source>
</evidence>
<feature type="region of interest" description="Disordered" evidence="8">
    <location>
        <begin position="1217"/>
        <end position="1236"/>
    </location>
</feature>
<feature type="repeat" description="TPR" evidence="6">
    <location>
        <begin position="351"/>
        <end position="384"/>
    </location>
</feature>
<evidence type="ECO:0000313" key="10">
    <source>
        <dbReference type="EMBL" id="EFH88292.1"/>
    </source>
</evidence>
<dbReference type="InterPro" id="IPR000719">
    <property type="entry name" value="Prot_kinase_dom"/>
</dbReference>
<dbReference type="PANTHER" id="PTHR22847:SF637">
    <property type="entry name" value="WD REPEAT DOMAIN 5B"/>
    <property type="match status" value="1"/>
</dbReference>
<protein>
    <submittedName>
        <fullName evidence="10">Serine/threonine protein kinase with WD40 repeats</fullName>
    </submittedName>
</protein>
<evidence type="ECO:0000256" key="2">
    <source>
        <dbReference type="ARBA" id="ARBA00022737"/>
    </source>
</evidence>
<dbReference type="Proteomes" id="UP000004508">
    <property type="component" value="Unassembled WGS sequence"/>
</dbReference>
<feature type="repeat" description="WD" evidence="5">
    <location>
        <begin position="1108"/>
        <end position="1149"/>
    </location>
</feature>
<dbReference type="InterPro" id="IPR001680">
    <property type="entry name" value="WD40_rpt"/>
</dbReference>
<keyword evidence="6" id="KW-0802">TPR repeat</keyword>
<dbReference type="PROSITE" id="PS00678">
    <property type="entry name" value="WD_REPEATS_1"/>
    <property type="match status" value="9"/>
</dbReference>
<keyword evidence="1 5" id="KW-0853">WD repeat</keyword>
<name>D6TDE7_KTERA</name>
<feature type="repeat" description="WD" evidence="5">
    <location>
        <begin position="1066"/>
        <end position="1107"/>
    </location>
</feature>
<dbReference type="EMBL" id="ADVG01000001">
    <property type="protein sequence ID" value="EFH88292.1"/>
    <property type="molecule type" value="Genomic_DNA"/>
</dbReference>
<dbReference type="Pfam" id="PF13432">
    <property type="entry name" value="TPR_16"/>
    <property type="match status" value="1"/>
</dbReference>
<evidence type="ECO:0000256" key="6">
    <source>
        <dbReference type="PROSITE-ProRule" id="PRU00339"/>
    </source>
</evidence>
<dbReference type="Gene3D" id="2.130.10.10">
    <property type="entry name" value="YVTN repeat-like/Quinoprotein amine dehydrogenase"/>
    <property type="match status" value="8"/>
</dbReference>
<keyword evidence="4 7" id="KW-0067">ATP-binding</keyword>
<keyword evidence="3 7" id="KW-0547">Nucleotide-binding</keyword>
<evidence type="ECO:0000256" key="3">
    <source>
        <dbReference type="ARBA" id="ARBA00022741"/>
    </source>
</evidence>
<sequence length="1295" mass="142064">MKKKRQRESMENQSQSPNIIKPSLSAQGISLDQPATGDADVAIPAVWQVGDIILDHYEVTGTLGEGGMGTVYKVHHRGWKTDLAVKSPKPEIFARAGGKENFIREAETWVNLGLHPYTVSCYYVRTLGGIPRVFAEYVAGGSLADWIRTRRLYDGGHAQALERILDVAIQFAWGLDFAHEQGLIHQDVKSANVMMTADGIAKLTDFGLANARAMAGEPGVPGGHGTQSLLVSSRGMTPAYCSPEQATGRGLSRKTDLWSWGLSVLEMFVGGVTWMSGVVAREALARHQAQDPAIPLMPAEVVQLLARCFALRPEERPATMREVATTLQTIYARLLGQSYRRDVPRPVEVQADSLNNRALSLFDLGKVQEAQQVWEQALQVDPQHLEATYNRGITLWRHAELTDDILVQQLENVCATYKDRWQALYLLALVHMERGDRGAALVLLAEAAQQAPGETEVQTLLEQVRPSTLASGGCLRTFQDPRSQAASVCLSTDGRFALASSGYQMRLWEVATGDCLRTFQGHTNMVSSVCFSADGRLALSGSGAPPGWRSVDGRQPDNTMRLWDVTTGDCLRIFQGHRLGVSSVCLSADGHLALSGSRDGTMRLWEVATGDCLRSFQERMGPVNSDATPRTRYSRHPRSFQKYMGPVNSVCLSADGHLALSGSGDGGLRLWDVATGDCLHTFRESSYSVSSVCLSADGRFALSSDSTLQLWEVATGRCLRTFQGHTKGAHSVCLSADGRFALSGHSDSTLRLWEVATGRCLRTFQGHTGTVSSVCFSTDGRFALSSNYHDLRLWEVPHEPVLASVQLSLVQPHADVLDVETRAAGLLKLAEDVLGKAQFATALDLVNQARTLPGWERVPKSLETWARLLLHCPKVRLHAAWQAGTFQGYRHVVISVCLSANGRLALSGSNDRTMRLWDVITGDCLCTFQGHTGTVSSVCFSTDGRFALSGGYDRTLRLWEVATGRCLRTFQGHTDWVNSVCLSADGCFALSGSKDNTLRLWEVATGRCLRIFQGHTDAVNSVCLSADGRFALSGSGDNGRPVNKTLPPDNTLRLWEVATGTCLRTFQGHTRRVTSVCLSADGRFALSGSGDYTLRLWEVATGTCLRTFQEHTYDVTSVCLSADGRFALSGSADQTVRLWEVATGTCLHTFQGHTDWVKSVSLSADGRFALSGSTNNNLWLWELDWELEARDLINWDEGALLTLETFLTLHTPFAGRLPQDREPSEQEIQPALTRHGRPSWNEQDFQNLIRQLQYAGYGWLRPEGVRRKLEEMAASWQGPPPVTDTQLSESPVADT</sequence>
<feature type="repeat" description="WD" evidence="5">
    <location>
        <begin position="764"/>
        <end position="804"/>
    </location>
</feature>
<dbReference type="SUPFAM" id="SSF48452">
    <property type="entry name" value="TPR-like"/>
    <property type="match status" value="1"/>
</dbReference>
<accession>D6TDE7</accession>
<dbReference type="SUPFAM" id="SSF50978">
    <property type="entry name" value="WD40 repeat-like"/>
    <property type="match status" value="2"/>
</dbReference>
<feature type="binding site" evidence="7">
    <location>
        <position position="86"/>
    </location>
    <ligand>
        <name>ATP</name>
        <dbReference type="ChEBI" id="CHEBI:30616"/>
    </ligand>
</feature>
<dbReference type="InterPro" id="IPR020472">
    <property type="entry name" value="WD40_PAC1"/>
</dbReference>
<keyword evidence="11" id="KW-1185">Reference proteome</keyword>
<evidence type="ECO:0000256" key="7">
    <source>
        <dbReference type="PROSITE-ProRule" id="PRU10141"/>
    </source>
</evidence>
<feature type="domain" description="Protein kinase" evidence="9">
    <location>
        <begin position="57"/>
        <end position="331"/>
    </location>
</feature>
<dbReference type="Gene3D" id="1.25.40.10">
    <property type="entry name" value="Tetratricopeptide repeat domain"/>
    <property type="match status" value="1"/>
</dbReference>
<dbReference type="InterPro" id="IPR036322">
    <property type="entry name" value="WD40_repeat_dom_sf"/>
</dbReference>
<feature type="repeat" description="WD" evidence="5">
    <location>
        <begin position="1150"/>
        <end position="1184"/>
    </location>
</feature>
<dbReference type="InParanoid" id="D6TDE7"/>
<dbReference type="SUPFAM" id="SSF56112">
    <property type="entry name" value="Protein kinase-like (PK-like)"/>
    <property type="match status" value="1"/>
</dbReference>
<dbReference type="InterPro" id="IPR017441">
    <property type="entry name" value="Protein_kinase_ATP_BS"/>
</dbReference>
<dbReference type="PRINTS" id="PR00320">
    <property type="entry name" value="GPROTEINBRPT"/>
</dbReference>
<evidence type="ECO:0000313" key="11">
    <source>
        <dbReference type="Proteomes" id="UP000004508"/>
    </source>
</evidence>
<dbReference type="PANTHER" id="PTHR22847">
    <property type="entry name" value="WD40 REPEAT PROTEIN"/>
    <property type="match status" value="1"/>
</dbReference>
<feature type="repeat" description="WD" evidence="5">
    <location>
        <begin position="970"/>
        <end position="1011"/>
    </location>
</feature>
<dbReference type="PROSITE" id="PS50082">
    <property type="entry name" value="WD_REPEATS_2"/>
    <property type="match status" value="10"/>
</dbReference>
<keyword evidence="10" id="KW-0723">Serine/threonine-protein kinase</keyword>
<dbReference type="InterPro" id="IPR019734">
    <property type="entry name" value="TPR_rpt"/>
</dbReference>
<evidence type="ECO:0000256" key="4">
    <source>
        <dbReference type="ARBA" id="ARBA00022840"/>
    </source>
</evidence>
<dbReference type="PROSITE" id="PS00107">
    <property type="entry name" value="PROTEIN_KINASE_ATP"/>
    <property type="match status" value="1"/>
</dbReference>
<dbReference type="InterPro" id="IPR011990">
    <property type="entry name" value="TPR-like_helical_dom_sf"/>
</dbReference>
<feature type="repeat" description="WD" evidence="5">
    <location>
        <begin position="886"/>
        <end position="927"/>
    </location>
</feature>
<dbReference type="PROSITE" id="PS00108">
    <property type="entry name" value="PROTEIN_KINASE_ST"/>
    <property type="match status" value="1"/>
</dbReference>
<dbReference type="InterPro" id="IPR008271">
    <property type="entry name" value="Ser/Thr_kinase_AS"/>
</dbReference>
<dbReference type="PROSITE" id="PS50011">
    <property type="entry name" value="PROTEIN_KINASE_DOM"/>
    <property type="match status" value="1"/>
</dbReference>
<dbReference type="SMART" id="SM00028">
    <property type="entry name" value="TPR"/>
    <property type="match status" value="2"/>
</dbReference>
<keyword evidence="10" id="KW-0418">Kinase</keyword>
<dbReference type="Pfam" id="PF00400">
    <property type="entry name" value="WD40"/>
    <property type="match status" value="13"/>
</dbReference>
<dbReference type="STRING" id="485913.Krac_9719"/>
<feature type="region of interest" description="Disordered" evidence="8">
    <location>
        <begin position="1"/>
        <end position="21"/>
    </location>
</feature>
<feature type="repeat" description="WD" evidence="5">
    <location>
        <begin position="574"/>
        <end position="615"/>
    </location>
</feature>
<feature type="repeat" description="WD" evidence="5">
    <location>
        <begin position="640"/>
        <end position="681"/>
    </location>
</feature>
<dbReference type="GO" id="GO:0005524">
    <property type="term" value="F:ATP binding"/>
    <property type="evidence" value="ECO:0007669"/>
    <property type="project" value="UniProtKB-UniRule"/>
</dbReference>
<proteinExistence type="predicted"/>
<dbReference type="InterPro" id="IPR015943">
    <property type="entry name" value="WD40/YVTN_repeat-like_dom_sf"/>
</dbReference>
<gene>
    <name evidence="10" type="ORF">Krac_9719</name>
</gene>
<evidence type="ECO:0000259" key="9">
    <source>
        <dbReference type="PROSITE" id="PS50011"/>
    </source>
</evidence>
<dbReference type="CDD" id="cd00200">
    <property type="entry name" value="WD40"/>
    <property type="match status" value="2"/>
</dbReference>
<feature type="compositionally biased region" description="Polar residues" evidence="8">
    <location>
        <begin position="11"/>
        <end position="21"/>
    </location>
</feature>
<evidence type="ECO:0000256" key="8">
    <source>
        <dbReference type="SAM" id="MobiDB-lite"/>
    </source>
</evidence>
<dbReference type="eggNOG" id="COG2319">
    <property type="taxonomic scope" value="Bacteria"/>
</dbReference>
<organism evidence="10 11">
    <name type="scientific">Ktedonobacter racemifer DSM 44963</name>
    <dbReference type="NCBI Taxonomy" id="485913"/>
    <lineage>
        <taxon>Bacteria</taxon>
        <taxon>Bacillati</taxon>
        <taxon>Chloroflexota</taxon>
        <taxon>Ktedonobacteria</taxon>
        <taxon>Ktedonobacterales</taxon>
        <taxon>Ktedonobacteraceae</taxon>
        <taxon>Ktedonobacter</taxon>
    </lineage>
</organism>
<feature type="repeat" description="WD" evidence="5">
    <location>
        <begin position="722"/>
        <end position="763"/>
    </location>
</feature>
<dbReference type="eggNOG" id="COG0515">
    <property type="taxonomic scope" value="Bacteria"/>
</dbReference>
<dbReference type="InterPro" id="IPR019775">
    <property type="entry name" value="WD40_repeat_CS"/>
</dbReference>
<dbReference type="SMART" id="SM00220">
    <property type="entry name" value="S_TKc"/>
    <property type="match status" value="1"/>
</dbReference>
<evidence type="ECO:0000256" key="1">
    <source>
        <dbReference type="ARBA" id="ARBA00022574"/>
    </source>
</evidence>
<keyword evidence="2" id="KW-0677">Repeat</keyword>
<comment type="caution">
    <text evidence="10">The sequence shown here is derived from an EMBL/GenBank/DDBJ whole genome shotgun (WGS) entry which is preliminary data.</text>
</comment>
<dbReference type="Pfam" id="PF00069">
    <property type="entry name" value="Pkinase"/>
    <property type="match status" value="1"/>
</dbReference>
<dbReference type="GO" id="GO:0004674">
    <property type="term" value="F:protein serine/threonine kinase activity"/>
    <property type="evidence" value="ECO:0007669"/>
    <property type="project" value="UniProtKB-KW"/>
</dbReference>
<feature type="region of interest" description="Disordered" evidence="8">
    <location>
        <begin position="1271"/>
        <end position="1295"/>
    </location>
</feature>
<dbReference type="OrthoDB" id="136964at2"/>